<keyword evidence="6" id="KW-1185">Reference proteome</keyword>
<dbReference type="Gene3D" id="1.10.287.470">
    <property type="entry name" value="Helix hairpin bin"/>
    <property type="match status" value="1"/>
</dbReference>
<dbReference type="InterPro" id="IPR006143">
    <property type="entry name" value="RND_pump_MFP"/>
</dbReference>
<comment type="caution">
    <text evidence="5">The sequence shown here is derived from an EMBL/GenBank/DDBJ whole genome shotgun (WGS) entry which is preliminary data.</text>
</comment>
<dbReference type="Pfam" id="PF25967">
    <property type="entry name" value="RND-MFP_C"/>
    <property type="match status" value="1"/>
</dbReference>
<evidence type="ECO:0000313" key="6">
    <source>
        <dbReference type="Proteomes" id="UP000538670"/>
    </source>
</evidence>
<dbReference type="SUPFAM" id="SSF111369">
    <property type="entry name" value="HlyD-like secretion proteins"/>
    <property type="match status" value="1"/>
</dbReference>
<dbReference type="GO" id="GO:1990281">
    <property type="term" value="C:efflux pump complex"/>
    <property type="evidence" value="ECO:0007669"/>
    <property type="project" value="TreeGrafter"/>
</dbReference>
<evidence type="ECO:0000256" key="2">
    <source>
        <dbReference type="SAM" id="Phobius"/>
    </source>
</evidence>
<keyword evidence="2" id="KW-0472">Membrane</keyword>
<keyword evidence="2" id="KW-0812">Transmembrane</keyword>
<sequence length="412" mass="42756">MAHPAWWSDIEDAERGLVANMNYETGAIGGGQHLELEGPAPSKRSRWIAIVAVLLVAGLAAWFFLGNKKHEAGATAGAGTQVPNITVIVPGQQSVSRLISATGTLAARREMPVGVAGEGGLVTRVLVEPGQWVGAGQVLATVDRSVQTQTASALNAQVAVAQSDQQIAQAELDRAQQLVDRGFISKADLQRRTATRDAAAARVRAAQATYREAQARNGRLDIRAPAAGLILTRAAEPGQIVSSGSGVLFRMAMGGQMELRAQLAESDLVGLSVGAPATVKPVGGDQSFKGEVWQVSPVIDPQTRQGVARIALSYDPALRPGGFAAATIRGGTANAPLLPDSAIQSDDKGSFVYIVGPDNKVARRDIKIGQVSDSGVTIASGLNGSERVVRSAGGFLAPGQVVHPILAGREAK</sequence>
<dbReference type="Gene3D" id="2.40.30.170">
    <property type="match status" value="1"/>
</dbReference>
<dbReference type="PANTHER" id="PTHR30469:SF15">
    <property type="entry name" value="HLYD FAMILY OF SECRETION PROTEINS"/>
    <property type="match status" value="1"/>
</dbReference>
<proteinExistence type="inferred from homology"/>
<dbReference type="Pfam" id="PF25954">
    <property type="entry name" value="Beta-barrel_RND_2"/>
    <property type="match status" value="1"/>
</dbReference>
<protein>
    <submittedName>
        <fullName evidence="5">RND family efflux transporter MFP subunit</fullName>
    </submittedName>
</protein>
<feature type="domain" description="CusB-like beta-barrel" evidence="3">
    <location>
        <begin position="259"/>
        <end position="330"/>
    </location>
</feature>
<evidence type="ECO:0000259" key="4">
    <source>
        <dbReference type="Pfam" id="PF25967"/>
    </source>
</evidence>
<dbReference type="InterPro" id="IPR058627">
    <property type="entry name" value="MdtA-like_C"/>
</dbReference>
<accession>A0A7W6AA48</accession>
<feature type="transmembrane region" description="Helical" evidence="2">
    <location>
        <begin position="47"/>
        <end position="65"/>
    </location>
</feature>
<dbReference type="Gene3D" id="2.40.50.100">
    <property type="match status" value="1"/>
</dbReference>
<dbReference type="Gene3D" id="2.40.420.20">
    <property type="match status" value="1"/>
</dbReference>
<dbReference type="PANTHER" id="PTHR30469">
    <property type="entry name" value="MULTIDRUG RESISTANCE PROTEIN MDTA"/>
    <property type="match status" value="1"/>
</dbReference>
<dbReference type="Proteomes" id="UP000538670">
    <property type="component" value="Unassembled WGS sequence"/>
</dbReference>
<name>A0A7W6AA48_9SPHN</name>
<evidence type="ECO:0000256" key="1">
    <source>
        <dbReference type="ARBA" id="ARBA00009477"/>
    </source>
</evidence>
<dbReference type="AlphaFoldDB" id="A0A7W6AA48"/>
<feature type="domain" description="Multidrug resistance protein MdtA-like C-terminal permuted SH3" evidence="4">
    <location>
        <begin position="334"/>
        <end position="390"/>
    </location>
</feature>
<dbReference type="GO" id="GO:0015562">
    <property type="term" value="F:efflux transmembrane transporter activity"/>
    <property type="evidence" value="ECO:0007669"/>
    <property type="project" value="TreeGrafter"/>
</dbReference>
<dbReference type="InterPro" id="IPR058792">
    <property type="entry name" value="Beta-barrel_RND_2"/>
</dbReference>
<gene>
    <name evidence="5" type="ORF">GGR48_000543</name>
</gene>
<reference evidence="5 6" key="1">
    <citation type="submission" date="2020-08" db="EMBL/GenBank/DDBJ databases">
        <title>Genomic Encyclopedia of Type Strains, Phase IV (KMG-IV): sequencing the most valuable type-strain genomes for metagenomic binning, comparative biology and taxonomic classification.</title>
        <authorList>
            <person name="Goeker M."/>
        </authorList>
    </citation>
    <scope>NUCLEOTIDE SEQUENCE [LARGE SCALE GENOMIC DNA]</scope>
    <source>
        <strain evidence="5 6">DSM 19512</strain>
    </source>
</reference>
<evidence type="ECO:0000313" key="5">
    <source>
        <dbReference type="EMBL" id="MBB3878140.1"/>
    </source>
</evidence>
<dbReference type="EMBL" id="JACIDH010000001">
    <property type="protein sequence ID" value="MBB3878140.1"/>
    <property type="molecule type" value="Genomic_DNA"/>
</dbReference>
<evidence type="ECO:0000259" key="3">
    <source>
        <dbReference type="Pfam" id="PF25954"/>
    </source>
</evidence>
<organism evidence="5 6">
    <name type="scientific">Sphingomonas pseudosanguinis</name>
    <dbReference type="NCBI Taxonomy" id="413712"/>
    <lineage>
        <taxon>Bacteria</taxon>
        <taxon>Pseudomonadati</taxon>
        <taxon>Pseudomonadota</taxon>
        <taxon>Alphaproteobacteria</taxon>
        <taxon>Sphingomonadales</taxon>
        <taxon>Sphingomonadaceae</taxon>
        <taxon>Sphingomonas</taxon>
    </lineage>
</organism>
<comment type="similarity">
    <text evidence="1">Belongs to the membrane fusion protein (MFP) (TC 8.A.1) family.</text>
</comment>
<dbReference type="NCBIfam" id="TIGR01730">
    <property type="entry name" value="RND_mfp"/>
    <property type="match status" value="1"/>
</dbReference>
<keyword evidence="2" id="KW-1133">Transmembrane helix</keyword>